<protein>
    <submittedName>
        <fullName evidence="2">Uncharacterized protein</fullName>
    </submittedName>
</protein>
<dbReference type="WBParaSite" id="ES5_v2.g20622.t1">
    <property type="protein sequence ID" value="ES5_v2.g20622.t1"/>
    <property type="gene ID" value="ES5_v2.g20622"/>
</dbReference>
<name>A0AC34FTE2_9BILA</name>
<proteinExistence type="predicted"/>
<dbReference type="Proteomes" id="UP000887579">
    <property type="component" value="Unplaced"/>
</dbReference>
<organism evidence="1 2">
    <name type="scientific">Panagrolaimus sp. ES5</name>
    <dbReference type="NCBI Taxonomy" id="591445"/>
    <lineage>
        <taxon>Eukaryota</taxon>
        <taxon>Metazoa</taxon>
        <taxon>Ecdysozoa</taxon>
        <taxon>Nematoda</taxon>
        <taxon>Chromadorea</taxon>
        <taxon>Rhabditida</taxon>
        <taxon>Tylenchina</taxon>
        <taxon>Panagrolaimomorpha</taxon>
        <taxon>Panagrolaimoidea</taxon>
        <taxon>Panagrolaimidae</taxon>
        <taxon>Panagrolaimus</taxon>
    </lineage>
</organism>
<reference evidence="2" key="1">
    <citation type="submission" date="2022-11" db="UniProtKB">
        <authorList>
            <consortium name="WormBaseParasite"/>
        </authorList>
    </citation>
    <scope>IDENTIFICATION</scope>
</reference>
<sequence>MQEIFTFAVGSANAGNLVIQKLAMTDPTVSPSKIVYETYLPLNFEVTSQHKTADDACQGIPQAQFGIIAVYGKNNGINIVPSWVTPTTYQINIYFLQGDKVADSKNFTDLVFPTGDKVADSKNFTDLVFPAGDGQKNIYNVTFENNTVSIVSQNDISKTQTQTINPAFLPDFIERKYLSLSFFQPIQSAPSDSIVNNCNLILDYSGTFAWAPNQPPVTTSAPSQV</sequence>
<evidence type="ECO:0000313" key="1">
    <source>
        <dbReference type="Proteomes" id="UP000887579"/>
    </source>
</evidence>
<accession>A0AC34FTE2</accession>
<evidence type="ECO:0000313" key="2">
    <source>
        <dbReference type="WBParaSite" id="ES5_v2.g20622.t1"/>
    </source>
</evidence>